<dbReference type="SUPFAM" id="SSF103473">
    <property type="entry name" value="MFS general substrate transporter"/>
    <property type="match status" value="1"/>
</dbReference>
<dbReference type="OrthoDB" id="10250282at2759"/>
<keyword evidence="5 7" id="KW-1133">Transmembrane helix</keyword>
<dbReference type="STRING" id="1392247.A0A3N4KCJ2"/>
<dbReference type="InParanoid" id="A0A3N4KCJ2"/>
<feature type="transmembrane region" description="Helical" evidence="7">
    <location>
        <begin position="279"/>
        <end position="299"/>
    </location>
</feature>
<feature type="non-terminal residue" evidence="8">
    <location>
        <position position="527"/>
    </location>
</feature>
<organism evidence="8 9">
    <name type="scientific">Morchella conica CCBAS932</name>
    <dbReference type="NCBI Taxonomy" id="1392247"/>
    <lineage>
        <taxon>Eukaryota</taxon>
        <taxon>Fungi</taxon>
        <taxon>Dikarya</taxon>
        <taxon>Ascomycota</taxon>
        <taxon>Pezizomycotina</taxon>
        <taxon>Pezizomycetes</taxon>
        <taxon>Pezizales</taxon>
        <taxon>Morchellaceae</taxon>
        <taxon>Morchella</taxon>
    </lineage>
</organism>
<reference evidence="8 9" key="1">
    <citation type="journal article" date="2018" name="Nat. Ecol. Evol.">
        <title>Pezizomycetes genomes reveal the molecular basis of ectomycorrhizal truffle lifestyle.</title>
        <authorList>
            <person name="Murat C."/>
            <person name="Payen T."/>
            <person name="Noel B."/>
            <person name="Kuo A."/>
            <person name="Morin E."/>
            <person name="Chen J."/>
            <person name="Kohler A."/>
            <person name="Krizsan K."/>
            <person name="Balestrini R."/>
            <person name="Da Silva C."/>
            <person name="Montanini B."/>
            <person name="Hainaut M."/>
            <person name="Levati E."/>
            <person name="Barry K.W."/>
            <person name="Belfiori B."/>
            <person name="Cichocki N."/>
            <person name="Clum A."/>
            <person name="Dockter R.B."/>
            <person name="Fauchery L."/>
            <person name="Guy J."/>
            <person name="Iotti M."/>
            <person name="Le Tacon F."/>
            <person name="Lindquist E.A."/>
            <person name="Lipzen A."/>
            <person name="Malagnac F."/>
            <person name="Mello A."/>
            <person name="Molinier V."/>
            <person name="Miyauchi S."/>
            <person name="Poulain J."/>
            <person name="Riccioni C."/>
            <person name="Rubini A."/>
            <person name="Sitrit Y."/>
            <person name="Splivallo R."/>
            <person name="Traeger S."/>
            <person name="Wang M."/>
            <person name="Zifcakova L."/>
            <person name="Wipf D."/>
            <person name="Zambonelli A."/>
            <person name="Paolocci F."/>
            <person name="Nowrousian M."/>
            <person name="Ottonello S."/>
            <person name="Baldrian P."/>
            <person name="Spatafora J.W."/>
            <person name="Henrissat B."/>
            <person name="Nagy L.G."/>
            <person name="Aury J.M."/>
            <person name="Wincker P."/>
            <person name="Grigoriev I.V."/>
            <person name="Bonfante P."/>
            <person name="Martin F.M."/>
        </authorList>
    </citation>
    <scope>NUCLEOTIDE SEQUENCE [LARGE SCALE GENOMIC DNA]</scope>
    <source>
        <strain evidence="8 9">CCBAS932</strain>
    </source>
</reference>
<protein>
    <recommendedName>
        <fullName evidence="10">MFS general substrate transporter</fullName>
    </recommendedName>
</protein>
<feature type="transmembrane region" description="Helical" evidence="7">
    <location>
        <begin position="9"/>
        <end position="25"/>
    </location>
</feature>
<feature type="transmembrane region" description="Helical" evidence="7">
    <location>
        <begin position="165"/>
        <end position="184"/>
    </location>
</feature>
<evidence type="ECO:0000313" key="8">
    <source>
        <dbReference type="EMBL" id="RPB08210.1"/>
    </source>
</evidence>
<dbReference type="PANTHER" id="PTHR23502">
    <property type="entry name" value="MAJOR FACILITATOR SUPERFAMILY"/>
    <property type="match status" value="1"/>
</dbReference>
<dbReference type="Proteomes" id="UP000277580">
    <property type="component" value="Unassembled WGS sequence"/>
</dbReference>
<evidence type="ECO:0000256" key="2">
    <source>
        <dbReference type="ARBA" id="ARBA00022448"/>
    </source>
</evidence>
<sequence>DWSLGRKRLCAGVSCVIVVLIGFIIGCYDGEDEVIKEHLRATTAVISLGNILFIIGVAIPSLLFWPLSLLHGRKPYLLLSIALTIPLQIPQALSLPPHTVQHPERSMVPFIVLILVFRAISGFVLGFASMNALATIIDLFGPDTVEGQDQFCLVPGGEAGARTGVWLGVWAWLFFAFGGVGHFAGQLIVSRSALAWGPWAVAAIATVVVFLVWLVPEVRPPWKKQRLISQRRTGWRGKDELQRVDRGEIKMVVFGSSPYWWWEEVWAGVVLSFRMLGQLGFFVMTVYIGWIAGEIAMVFNLLGTLISTRYKFTLVDTGLALLALSAGALLSAPVQLSSFYLRNFRHRVHHRANSSQHHYHEGQHPYRTVFLIGILLLPVSSLAFTISATGPSTHFFIPVFFAGLVIFSGTLVIAECHLIIMDNFDISNLPEPLLSRRPHGTQRPTSLVGPNDDFTTCHPAITSAFGILQFVSLISIAGAVGWSRFIHEGIGIKNGLGIYTGISFLVTIALVAVIWRWKEVRILEVFT</sequence>
<feature type="transmembrane region" description="Helical" evidence="7">
    <location>
        <begin position="464"/>
        <end position="484"/>
    </location>
</feature>
<dbReference type="GO" id="GO:0005886">
    <property type="term" value="C:plasma membrane"/>
    <property type="evidence" value="ECO:0007669"/>
    <property type="project" value="UniProtKB-SubCell"/>
</dbReference>
<feature type="transmembrane region" description="Helical" evidence="7">
    <location>
        <begin position="319"/>
        <end position="341"/>
    </location>
</feature>
<feature type="transmembrane region" description="Helical" evidence="7">
    <location>
        <begin position="395"/>
        <end position="414"/>
    </location>
</feature>
<evidence type="ECO:0000256" key="4">
    <source>
        <dbReference type="ARBA" id="ARBA00022692"/>
    </source>
</evidence>
<keyword evidence="9" id="KW-1185">Reference proteome</keyword>
<evidence type="ECO:0000256" key="3">
    <source>
        <dbReference type="ARBA" id="ARBA00022475"/>
    </source>
</evidence>
<evidence type="ECO:0000256" key="1">
    <source>
        <dbReference type="ARBA" id="ARBA00004651"/>
    </source>
</evidence>
<gene>
    <name evidence="8" type="ORF">P167DRAFT_466025</name>
</gene>
<dbReference type="Gene3D" id="1.20.1250.20">
    <property type="entry name" value="MFS general substrate transporter like domains"/>
    <property type="match status" value="1"/>
</dbReference>
<keyword evidence="2" id="KW-0813">Transport</keyword>
<evidence type="ECO:0000313" key="9">
    <source>
        <dbReference type="Proteomes" id="UP000277580"/>
    </source>
</evidence>
<dbReference type="EMBL" id="ML119166">
    <property type="protein sequence ID" value="RPB08210.1"/>
    <property type="molecule type" value="Genomic_DNA"/>
</dbReference>
<proteinExistence type="predicted"/>
<feature type="non-terminal residue" evidence="8">
    <location>
        <position position="1"/>
    </location>
</feature>
<feature type="transmembrane region" description="Helical" evidence="7">
    <location>
        <begin position="369"/>
        <end position="389"/>
    </location>
</feature>
<feature type="transmembrane region" description="Helical" evidence="7">
    <location>
        <begin position="107"/>
        <end position="128"/>
    </location>
</feature>
<name>A0A3N4KCJ2_9PEZI</name>
<feature type="transmembrane region" description="Helical" evidence="7">
    <location>
        <begin position="496"/>
        <end position="515"/>
    </location>
</feature>
<dbReference type="GO" id="GO:0022857">
    <property type="term" value="F:transmembrane transporter activity"/>
    <property type="evidence" value="ECO:0007669"/>
    <property type="project" value="TreeGrafter"/>
</dbReference>
<evidence type="ECO:0008006" key="10">
    <source>
        <dbReference type="Google" id="ProtNLM"/>
    </source>
</evidence>
<evidence type="ECO:0000256" key="5">
    <source>
        <dbReference type="ARBA" id="ARBA00022989"/>
    </source>
</evidence>
<feature type="transmembrane region" description="Helical" evidence="7">
    <location>
        <begin position="45"/>
        <end position="64"/>
    </location>
</feature>
<dbReference type="AlphaFoldDB" id="A0A3N4KCJ2"/>
<feature type="transmembrane region" description="Helical" evidence="7">
    <location>
        <begin position="196"/>
        <end position="216"/>
    </location>
</feature>
<dbReference type="InterPro" id="IPR036259">
    <property type="entry name" value="MFS_trans_sf"/>
</dbReference>
<evidence type="ECO:0000256" key="7">
    <source>
        <dbReference type="SAM" id="Phobius"/>
    </source>
</evidence>
<keyword evidence="6 7" id="KW-0472">Membrane</keyword>
<dbReference type="PANTHER" id="PTHR23502:SF186">
    <property type="entry name" value="MAJOR FACILITATOR SUPERFAMILY (MFS) PROFILE DOMAIN-CONTAINING PROTEIN"/>
    <property type="match status" value="1"/>
</dbReference>
<evidence type="ECO:0000256" key="6">
    <source>
        <dbReference type="ARBA" id="ARBA00023136"/>
    </source>
</evidence>
<keyword evidence="3" id="KW-1003">Cell membrane</keyword>
<comment type="subcellular location">
    <subcellularLocation>
        <location evidence="1">Cell membrane</location>
        <topology evidence="1">Multi-pass membrane protein</topology>
    </subcellularLocation>
</comment>
<accession>A0A3N4KCJ2</accession>
<keyword evidence="4 7" id="KW-0812">Transmembrane</keyword>